<feature type="transmembrane region" description="Helical" evidence="2">
    <location>
        <begin position="26"/>
        <end position="47"/>
    </location>
</feature>
<dbReference type="OrthoDB" id="6628993at2759"/>
<reference evidence="3 4" key="1">
    <citation type="submission" date="2015-04" db="EMBL/GenBank/DDBJ databases">
        <title>Lasius niger genome sequencing.</title>
        <authorList>
            <person name="Konorov E.A."/>
            <person name="Nikitin M.A."/>
            <person name="Kirill M.V."/>
            <person name="Chang P."/>
        </authorList>
    </citation>
    <scope>NUCLEOTIDE SEQUENCE [LARGE SCALE GENOMIC DNA]</scope>
    <source>
        <tissue evidence="3">Whole</tissue>
    </source>
</reference>
<evidence type="ECO:0000256" key="2">
    <source>
        <dbReference type="SAM" id="Phobius"/>
    </source>
</evidence>
<feature type="transmembrane region" description="Helical" evidence="2">
    <location>
        <begin position="59"/>
        <end position="80"/>
    </location>
</feature>
<dbReference type="AlphaFoldDB" id="A0A0J7NJD1"/>
<organism evidence="3 4">
    <name type="scientific">Lasius niger</name>
    <name type="common">Black garden ant</name>
    <dbReference type="NCBI Taxonomy" id="67767"/>
    <lineage>
        <taxon>Eukaryota</taxon>
        <taxon>Metazoa</taxon>
        <taxon>Ecdysozoa</taxon>
        <taxon>Arthropoda</taxon>
        <taxon>Hexapoda</taxon>
        <taxon>Insecta</taxon>
        <taxon>Pterygota</taxon>
        <taxon>Neoptera</taxon>
        <taxon>Endopterygota</taxon>
        <taxon>Hymenoptera</taxon>
        <taxon>Apocrita</taxon>
        <taxon>Aculeata</taxon>
        <taxon>Formicoidea</taxon>
        <taxon>Formicidae</taxon>
        <taxon>Formicinae</taxon>
        <taxon>Lasius</taxon>
        <taxon>Lasius</taxon>
    </lineage>
</organism>
<feature type="compositionally biased region" description="Polar residues" evidence="1">
    <location>
        <begin position="136"/>
        <end position="145"/>
    </location>
</feature>
<comment type="caution">
    <text evidence="3">The sequence shown here is derived from an EMBL/GenBank/DDBJ whole genome shotgun (WGS) entry which is preliminary data.</text>
</comment>
<evidence type="ECO:0000256" key="1">
    <source>
        <dbReference type="SAM" id="MobiDB-lite"/>
    </source>
</evidence>
<proteinExistence type="predicted"/>
<sequence length="347" mass="39148">MTENVYVIKIKTKPPLSSLYPSERRYSASTVGGMSLVHLILGFISLISSTVAMSVPGHILSLACLVPFVAGFFAWRRWYIDRNISIFFYGSLFSSVVAIICSVVIIVDVTVLISAKQSLQSLKTLDAHSVEDFTNDTHNITSSKGNPEFSVTEDHDSPKINESSESLVTLEPHEFNVSDFHDGIRNGSDNNLKEEKTMILKEIFQVLHQKMDVLLWRKRDFAILSDRILMTFNLLIASSFEMFWSMMSVQVAFHGMKTLPESGNVVAGSKTTKLPLQKRKPPAPKPDILNHDHRMSENLQNFATLQDLTDVRLPRSRLPLPESSRESRERVERFLANQATHRIVEGV</sequence>
<keyword evidence="2" id="KW-0812">Transmembrane</keyword>
<feature type="transmembrane region" description="Helical" evidence="2">
    <location>
        <begin position="86"/>
        <end position="113"/>
    </location>
</feature>
<evidence type="ECO:0000313" key="3">
    <source>
        <dbReference type="EMBL" id="KMQ92610.1"/>
    </source>
</evidence>
<gene>
    <name evidence="3" type="ORF">RF55_7374</name>
</gene>
<feature type="region of interest" description="Disordered" evidence="1">
    <location>
        <begin position="136"/>
        <end position="162"/>
    </location>
</feature>
<dbReference type="EMBL" id="LBMM01004277">
    <property type="protein sequence ID" value="KMQ92610.1"/>
    <property type="molecule type" value="Genomic_DNA"/>
</dbReference>
<protein>
    <submittedName>
        <fullName evidence="3">Uncharacterized protein</fullName>
    </submittedName>
</protein>
<keyword evidence="4" id="KW-1185">Reference proteome</keyword>
<dbReference type="PaxDb" id="67767-A0A0J7NJD1"/>
<accession>A0A0J7NJD1</accession>
<name>A0A0J7NJD1_LASNI</name>
<evidence type="ECO:0000313" key="4">
    <source>
        <dbReference type="Proteomes" id="UP000036403"/>
    </source>
</evidence>
<keyword evidence="2" id="KW-0472">Membrane</keyword>
<keyword evidence="2" id="KW-1133">Transmembrane helix</keyword>
<dbReference type="Proteomes" id="UP000036403">
    <property type="component" value="Unassembled WGS sequence"/>
</dbReference>